<dbReference type="InParanoid" id="A0A194WX31"/>
<reference evidence="1 2" key="1">
    <citation type="submission" date="2015-10" db="EMBL/GenBank/DDBJ databases">
        <title>Full genome of DAOMC 229536 Phialocephala scopiformis, a fungal endophyte of spruce producing the potent anti-insectan compound rugulosin.</title>
        <authorList>
            <consortium name="DOE Joint Genome Institute"/>
            <person name="Walker A.K."/>
            <person name="Frasz S.L."/>
            <person name="Seifert K.A."/>
            <person name="Miller J.D."/>
            <person name="Mondo S.J."/>
            <person name="Labutti K."/>
            <person name="Lipzen A."/>
            <person name="Dockter R."/>
            <person name="Kennedy M."/>
            <person name="Grigoriev I.V."/>
            <person name="Spatafora J.W."/>
        </authorList>
    </citation>
    <scope>NUCLEOTIDE SEQUENCE [LARGE SCALE GENOMIC DNA]</scope>
    <source>
        <strain evidence="1 2">CBS 120377</strain>
    </source>
</reference>
<organism evidence="1 2">
    <name type="scientific">Mollisia scopiformis</name>
    <name type="common">Conifer needle endophyte fungus</name>
    <name type="synonym">Phialocephala scopiformis</name>
    <dbReference type="NCBI Taxonomy" id="149040"/>
    <lineage>
        <taxon>Eukaryota</taxon>
        <taxon>Fungi</taxon>
        <taxon>Dikarya</taxon>
        <taxon>Ascomycota</taxon>
        <taxon>Pezizomycotina</taxon>
        <taxon>Leotiomycetes</taxon>
        <taxon>Helotiales</taxon>
        <taxon>Mollisiaceae</taxon>
        <taxon>Mollisia</taxon>
    </lineage>
</organism>
<keyword evidence="2" id="KW-1185">Reference proteome</keyword>
<evidence type="ECO:0000313" key="2">
    <source>
        <dbReference type="Proteomes" id="UP000070700"/>
    </source>
</evidence>
<dbReference type="GeneID" id="28815585"/>
<dbReference type="AlphaFoldDB" id="A0A194WX31"/>
<proteinExistence type="predicted"/>
<dbReference type="RefSeq" id="XP_018066896.1">
    <property type="nucleotide sequence ID" value="XM_018205859.1"/>
</dbReference>
<evidence type="ECO:0000313" key="1">
    <source>
        <dbReference type="EMBL" id="KUJ12541.1"/>
    </source>
</evidence>
<name>A0A194WX31_MOLSC</name>
<gene>
    <name evidence="1" type="ORF">LY89DRAFT_209780</name>
</gene>
<sequence length="288" mass="32302">MAGDRLLNRAFATQHLPSFFIWSCEVLHISQRQPRAYTPLVLNHLPEDSFQVSCLLNSSLGDKQVLDNPSRLRSRKLFQMTVLGPQAKTCLQDVNIPAYTLTSLELPFPSHHSCSACIRKAPSSCPAFTRALTVQSRCILNPLSIAPITERVRNATILRTFLRKSTNAAVPTCFLLSIGRVVVAHRALLEVKWHTKQHLHVLSADDRSYAPIISFTFPLSSFLTCTTCPNECENRLTNIFKELAKLRLIEISTDAICSHGMTFHENLSSESRFPTEMGSRQPAVHVIH</sequence>
<dbReference type="EMBL" id="KQ947424">
    <property type="protein sequence ID" value="KUJ12541.1"/>
    <property type="molecule type" value="Genomic_DNA"/>
</dbReference>
<accession>A0A194WX31</accession>
<dbReference type="KEGG" id="psco:LY89DRAFT_209780"/>
<dbReference type="Proteomes" id="UP000070700">
    <property type="component" value="Unassembled WGS sequence"/>
</dbReference>
<protein>
    <submittedName>
        <fullName evidence="1">Uncharacterized protein</fullName>
    </submittedName>
</protein>